<proteinExistence type="predicted"/>
<evidence type="ECO:0000313" key="1">
    <source>
        <dbReference type="EMBL" id="BAO49555.1"/>
    </source>
</evidence>
<organism evidence="1 2">
    <name type="scientific">Alphaentomopoxvirus acuprea</name>
    <dbReference type="NCBI Taxonomy" id="62099"/>
    <lineage>
        <taxon>Viruses</taxon>
        <taxon>Varidnaviria</taxon>
        <taxon>Bamfordvirae</taxon>
        <taxon>Nucleocytoviricota</taxon>
        <taxon>Pokkesviricetes</taxon>
        <taxon>Chitovirales</taxon>
        <taxon>Poxviridae</taxon>
        <taxon>Entomopoxvirinae</taxon>
        <taxon>Alphaentomopoxvirus</taxon>
    </lineage>
</organism>
<dbReference type="GeneID" id="18263624"/>
<evidence type="ECO:0000313" key="2">
    <source>
        <dbReference type="Proteomes" id="UP000174145"/>
    </source>
</evidence>
<sequence>MEYAFDKLYASYKNPTYIKTTDNINRAITILNCVYATFNNLPGCPHHIAEKFKSCTDLIKLASKIDNMFINNKDKYNIILMLDNISKQL</sequence>
<reference evidence="1 2" key="1">
    <citation type="journal article" date="2014" name="Virology">
        <title>The complete genome sequence of the Alphaentomopoxvirus Anomala cuprea entomopoxvirus, including its terminal hairpin loop sequences, suggests a potentially unique mode of apoptosis inhibition and mode of DNA replication.</title>
        <authorList>
            <person name="Mitsuhashi W."/>
            <person name="Miyamoto K."/>
            <person name="Wada S."/>
        </authorList>
    </citation>
    <scope>NUCLEOTIDE SEQUENCE [LARGE SCALE GENOMIC DNA]</scope>
    <source>
        <strain evidence="1">CV6M</strain>
    </source>
</reference>
<name>W6JL40_9POXV</name>
<dbReference type="KEGG" id="vg:18263624"/>
<protein>
    <submittedName>
        <fullName evidence="1">Uncharacterized protein</fullName>
    </submittedName>
</protein>
<accession>W6JL40</accession>
<dbReference type="EMBL" id="AP013055">
    <property type="protein sequence ID" value="BAO49555.1"/>
    <property type="molecule type" value="Genomic_DNA"/>
</dbReference>
<keyword evidence="2" id="KW-1185">Reference proteome</keyword>
<dbReference type="RefSeq" id="YP_009001668.1">
    <property type="nucleotide sequence ID" value="NC_023426.1"/>
</dbReference>
<dbReference type="Proteomes" id="UP000174145">
    <property type="component" value="Segment"/>
</dbReference>